<accession>A0AAV2LCC5</accession>
<reference evidence="2 3" key="1">
    <citation type="submission" date="2024-04" db="EMBL/GenBank/DDBJ databases">
        <authorList>
            <person name="Waldvogel A.-M."/>
            <person name="Schoenle A."/>
        </authorList>
    </citation>
    <scope>NUCLEOTIDE SEQUENCE [LARGE SCALE GENOMIC DNA]</scope>
</reference>
<name>A0AAV2LCC5_KNICA</name>
<organism evidence="2 3">
    <name type="scientific">Knipowitschia caucasica</name>
    <name type="common">Caucasian dwarf goby</name>
    <name type="synonym">Pomatoschistus caucasicus</name>
    <dbReference type="NCBI Taxonomy" id="637954"/>
    <lineage>
        <taxon>Eukaryota</taxon>
        <taxon>Metazoa</taxon>
        <taxon>Chordata</taxon>
        <taxon>Craniata</taxon>
        <taxon>Vertebrata</taxon>
        <taxon>Euteleostomi</taxon>
        <taxon>Actinopterygii</taxon>
        <taxon>Neopterygii</taxon>
        <taxon>Teleostei</taxon>
        <taxon>Neoteleostei</taxon>
        <taxon>Acanthomorphata</taxon>
        <taxon>Gobiaria</taxon>
        <taxon>Gobiiformes</taxon>
        <taxon>Gobioidei</taxon>
        <taxon>Gobiidae</taxon>
        <taxon>Gobiinae</taxon>
        <taxon>Knipowitschia</taxon>
    </lineage>
</organism>
<dbReference type="PANTHER" id="PTHR35287">
    <property type="entry name" value="SI:ZFOS-911D5.4"/>
    <property type="match status" value="1"/>
</dbReference>
<evidence type="ECO:0000313" key="2">
    <source>
        <dbReference type="EMBL" id="CAL1599624.1"/>
    </source>
</evidence>
<dbReference type="PANTHER" id="PTHR35287:SF1">
    <property type="entry name" value="SI:ZFOS-911D5.4"/>
    <property type="match status" value="1"/>
</dbReference>
<proteinExistence type="predicted"/>
<evidence type="ECO:0000259" key="1">
    <source>
        <dbReference type="Pfam" id="PF08378"/>
    </source>
</evidence>
<dbReference type="Proteomes" id="UP001497482">
    <property type="component" value="Chromosome 23"/>
</dbReference>
<evidence type="ECO:0000313" key="3">
    <source>
        <dbReference type="Proteomes" id="UP001497482"/>
    </source>
</evidence>
<dbReference type="AlphaFoldDB" id="A0AAV2LCC5"/>
<dbReference type="EMBL" id="OZ035845">
    <property type="protein sequence ID" value="CAL1599624.1"/>
    <property type="molecule type" value="Genomic_DNA"/>
</dbReference>
<protein>
    <recommendedName>
        <fullName evidence="1">NERD domain-containing protein</fullName>
    </recommendedName>
</protein>
<feature type="domain" description="NERD" evidence="1">
    <location>
        <begin position="64"/>
        <end position="170"/>
    </location>
</feature>
<dbReference type="InterPro" id="IPR011528">
    <property type="entry name" value="NERD"/>
</dbReference>
<dbReference type="Pfam" id="PF08378">
    <property type="entry name" value="NERD"/>
    <property type="match status" value="1"/>
</dbReference>
<sequence length="356" mass="39850">MAGKSDDPTAQHDQPEAPEVCYSGVRTGFTLLPSQQKTTMTSALHFVFPLGFKSSESSSKNGTETTAEFMQRLRRVTGLKKEDVFCNLRVPEKEKEFSTDDISAVVLTGRGVFCIDVKTWRGKVCVQNSNWQIHQKEKEASFSTRVEQTEDALRPVKRKSQSLCSHLKQSGVRVRDQLFIPRLLFLSPDLELDQTLRDRPEIVSQAQIQDFLCSFREGYVSWITDALTPAWISGHLSYSTLDGVRSLLSRAGTWDILKLQSGETLRGDFQLCPFIALDRSQTQSLEFSRRSLWRLLGHTPQVTVQMCQRGPGGWRGQTLSASVSFPASCCVLFRVCGAEQDSRIPASDVSSISLSI</sequence>
<keyword evidence="3" id="KW-1185">Reference proteome</keyword>
<gene>
    <name evidence="2" type="ORF">KC01_LOCUS27865</name>
</gene>